<protein>
    <submittedName>
        <fullName evidence="1">Uncharacterized protein</fullName>
    </submittedName>
</protein>
<dbReference type="AlphaFoldDB" id="A0A379K6B1"/>
<proteinExistence type="predicted"/>
<evidence type="ECO:0000313" key="2">
    <source>
        <dbReference type="Proteomes" id="UP000254084"/>
    </source>
</evidence>
<dbReference type="EMBL" id="UGUW01000004">
    <property type="protein sequence ID" value="SUD59651.1"/>
    <property type="molecule type" value="Genomic_DNA"/>
</dbReference>
<accession>A0A379K6B1</accession>
<evidence type="ECO:0000313" key="1">
    <source>
        <dbReference type="EMBL" id="SUD59651.1"/>
    </source>
</evidence>
<sequence>MKRRYSWPLRALFVALLLVLAAQLTLPWLIRDYLNDKLAEMGDYRGHIADIDLA</sequence>
<name>A0A379K6B1_ECTOL</name>
<dbReference type="Proteomes" id="UP000254084">
    <property type="component" value="Unassembled WGS sequence"/>
</dbReference>
<gene>
    <name evidence="1" type="ORF">NCTC10860_01941</name>
</gene>
<organism evidence="1 2">
    <name type="scientific">Ectopseudomonas oleovorans</name>
    <name type="common">Pseudomonas oleovorans</name>
    <dbReference type="NCBI Taxonomy" id="301"/>
    <lineage>
        <taxon>Bacteria</taxon>
        <taxon>Pseudomonadati</taxon>
        <taxon>Pseudomonadota</taxon>
        <taxon>Gammaproteobacteria</taxon>
        <taxon>Pseudomonadales</taxon>
        <taxon>Pseudomonadaceae</taxon>
        <taxon>Ectopseudomonas</taxon>
    </lineage>
</organism>
<reference evidence="1 2" key="1">
    <citation type="submission" date="2018-06" db="EMBL/GenBank/DDBJ databases">
        <authorList>
            <consortium name="Pathogen Informatics"/>
            <person name="Doyle S."/>
        </authorList>
    </citation>
    <scope>NUCLEOTIDE SEQUENCE [LARGE SCALE GENOMIC DNA]</scope>
    <source>
        <strain evidence="1 2">NCTC10860</strain>
    </source>
</reference>